<feature type="compositionally biased region" description="Basic and acidic residues" evidence="1">
    <location>
        <begin position="26"/>
        <end position="35"/>
    </location>
</feature>
<keyword evidence="3" id="KW-1185">Reference proteome</keyword>
<evidence type="ECO:0000256" key="1">
    <source>
        <dbReference type="SAM" id="MobiDB-lite"/>
    </source>
</evidence>
<dbReference type="KEGG" id="sma:SAVERM_54"/>
<reference evidence="2 3" key="2">
    <citation type="journal article" date="2003" name="Nat. Biotechnol.">
        <title>Complete genome sequence and comparative analysis of the industrial microorganism Streptomyces avermitilis.</title>
        <authorList>
            <person name="Ikeda H."/>
            <person name="Ishikawa J."/>
            <person name="Hanamoto A."/>
            <person name="Shinose M."/>
            <person name="Kikuchi H."/>
            <person name="Shiba T."/>
            <person name="Sakaki Y."/>
            <person name="Hattori M."/>
            <person name="Omura S."/>
        </authorList>
    </citation>
    <scope>NUCLEOTIDE SEQUENCE [LARGE SCALE GENOMIC DNA]</scope>
    <source>
        <strain evidence="3">ATCC 31267 / DSM 46492 / JCM 5070 / NBRC 14893 / NCIMB 12804 / NRRL 8165 / MA-4680</strain>
    </source>
</reference>
<evidence type="ECO:0000313" key="2">
    <source>
        <dbReference type="EMBL" id="BAC67763.1"/>
    </source>
</evidence>
<dbReference type="Proteomes" id="UP000000428">
    <property type="component" value="Chromosome"/>
</dbReference>
<name>Q82RT9_STRAW</name>
<sequence length="35" mass="3633">MWPGARGIGRGAGRTGRGIAPLLPQGERRFSVTGP</sequence>
<dbReference type="HOGENOM" id="CLU_3367536_0_0_11"/>
<protein>
    <submittedName>
        <fullName evidence="2">Uncharacterized protein</fullName>
    </submittedName>
</protein>
<feature type="region of interest" description="Disordered" evidence="1">
    <location>
        <begin position="1"/>
        <end position="35"/>
    </location>
</feature>
<accession>Q82RT9</accession>
<feature type="compositionally biased region" description="Gly residues" evidence="1">
    <location>
        <begin position="1"/>
        <end position="16"/>
    </location>
</feature>
<organism evidence="2 3">
    <name type="scientific">Streptomyces avermitilis (strain ATCC 31267 / DSM 46492 / JCM 5070 / NBRC 14893 / NCIMB 12804 / NRRL 8165 / MA-4680)</name>
    <dbReference type="NCBI Taxonomy" id="227882"/>
    <lineage>
        <taxon>Bacteria</taxon>
        <taxon>Bacillati</taxon>
        <taxon>Actinomycetota</taxon>
        <taxon>Actinomycetes</taxon>
        <taxon>Kitasatosporales</taxon>
        <taxon>Streptomycetaceae</taxon>
        <taxon>Streptomyces</taxon>
    </lineage>
</organism>
<evidence type="ECO:0000313" key="3">
    <source>
        <dbReference type="Proteomes" id="UP000000428"/>
    </source>
</evidence>
<dbReference type="AlphaFoldDB" id="Q82RT9"/>
<proteinExistence type="predicted"/>
<reference evidence="2 3" key="1">
    <citation type="journal article" date="2001" name="Proc. Natl. Acad. Sci. U.S.A.">
        <title>Genome sequence of an industrial microorganism Streptomyces avermitilis: deducing the ability of producing secondary metabolites.</title>
        <authorList>
            <person name="Omura S."/>
            <person name="Ikeda H."/>
            <person name="Ishikawa J."/>
            <person name="Hanamoto A."/>
            <person name="Takahashi C."/>
            <person name="Shinose M."/>
            <person name="Takahashi Y."/>
            <person name="Horikawa H."/>
            <person name="Nakazawa H."/>
            <person name="Osonoe T."/>
            <person name="Kikuchi H."/>
            <person name="Shiba T."/>
            <person name="Sakaki Y."/>
            <person name="Hattori M."/>
        </authorList>
    </citation>
    <scope>NUCLEOTIDE SEQUENCE [LARGE SCALE GENOMIC DNA]</scope>
    <source>
        <strain evidence="3">ATCC 31267 / DSM 46492 / JCM 5070 / NBRC 14893 / NCIMB 12804 / NRRL 8165 / MA-4680</strain>
    </source>
</reference>
<dbReference type="EMBL" id="BA000030">
    <property type="protein sequence ID" value="BAC67763.1"/>
    <property type="molecule type" value="Genomic_DNA"/>
</dbReference>
<gene>
    <name evidence="2" type="ORF">SAVERM_54</name>
</gene>
<reference evidence="2 3" key="3">
    <citation type="journal article" date="2014" name="J. Ind. Microbiol. Biotechnol.">
        <title>Genome mining of the Streptomyces avermitilis genome and development of genome-minimized hosts for heterologous expression of biosynthetic gene clusters.</title>
        <authorList>
            <person name="Ikeda H."/>
            <person name="Shin-ya K."/>
            <person name="Omura S."/>
        </authorList>
    </citation>
    <scope>NUCLEOTIDE SEQUENCE [LARGE SCALE GENOMIC DNA]</scope>
    <source>
        <strain evidence="3">ATCC 31267 / DSM 46492 / JCM 5070 / NBRC 14893 / NCIMB 12804 / NRRL 8165 / MA-4680</strain>
    </source>
</reference>